<protein>
    <submittedName>
        <fullName evidence="3">Uncharacterized protein</fullName>
    </submittedName>
</protein>
<dbReference type="RefSeq" id="WP_200696809.1">
    <property type="nucleotide sequence ID" value="NZ_BAAAYA010000008.1"/>
</dbReference>
<proteinExistence type="predicted"/>
<dbReference type="Proteomes" id="UP001595871">
    <property type="component" value="Unassembled WGS sequence"/>
</dbReference>
<evidence type="ECO:0000313" key="3">
    <source>
        <dbReference type="EMBL" id="MFC4189587.1"/>
    </source>
</evidence>
<keyword evidence="2" id="KW-1133">Transmembrane helix</keyword>
<evidence type="ECO:0000256" key="1">
    <source>
        <dbReference type="SAM" id="MobiDB-lite"/>
    </source>
</evidence>
<keyword evidence="2" id="KW-0812">Transmembrane</keyword>
<feature type="region of interest" description="Disordered" evidence="1">
    <location>
        <begin position="1"/>
        <end position="32"/>
    </location>
</feature>
<organism evidence="3 4">
    <name type="scientific">Streptomyces flavovirens</name>
    <dbReference type="NCBI Taxonomy" id="52258"/>
    <lineage>
        <taxon>Bacteria</taxon>
        <taxon>Bacillati</taxon>
        <taxon>Actinomycetota</taxon>
        <taxon>Actinomycetes</taxon>
        <taxon>Kitasatosporales</taxon>
        <taxon>Streptomycetaceae</taxon>
        <taxon>Streptomyces</taxon>
    </lineage>
</organism>
<evidence type="ECO:0000313" key="4">
    <source>
        <dbReference type="Proteomes" id="UP001595871"/>
    </source>
</evidence>
<feature type="compositionally biased region" description="Polar residues" evidence="1">
    <location>
        <begin position="1"/>
        <end position="13"/>
    </location>
</feature>
<dbReference type="EMBL" id="JBHSCF010000043">
    <property type="protein sequence ID" value="MFC4189587.1"/>
    <property type="molecule type" value="Genomic_DNA"/>
</dbReference>
<keyword evidence="4" id="KW-1185">Reference proteome</keyword>
<feature type="transmembrane region" description="Helical" evidence="2">
    <location>
        <begin position="40"/>
        <end position="60"/>
    </location>
</feature>
<sequence>MATAENEGTSSGFTRHVGPGQPAGLDAPHADPGPLLTSHATLVLVVAGFVGAIAGGLTYLSAGNTAAAVLAGLTGWGVSAPVLHKLIGP</sequence>
<comment type="caution">
    <text evidence="3">The sequence shown here is derived from an EMBL/GenBank/DDBJ whole genome shotgun (WGS) entry which is preliminary data.</text>
</comment>
<name>A0ABV8NBL2_9ACTN</name>
<keyword evidence="2" id="KW-0472">Membrane</keyword>
<gene>
    <name evidence="3" type="ORF">ACFO3R_24830</name>
</gene>
<reference evidence="4" key="1">
    <citation type="journal article" date="2019" name="Int. J. Syst. Evol. Microbiol.">
        <title>The Global Catalogue of Microorganisms (GCM) 10K type strain sequencing project: providing services to taxonomists for standard genome sequencing and annotation.</title>
        <authorList>
            <consortium name="The Broad Institute Genomics Platform"/>
            <consortium name="The Broad Institute Genome Sequencing Center for Infectious Disease"/>
            <person name="Wu L."/>
            <person name="Ma J."/>
        </authorList>
    </citation>
    <scope>NUCLEOTIDE SEQUENCE [LARGE SCALE GENOMIC DNA]</scope>
    <source>
        <strain evidence="4">CCM 3243</strain>
    </source>
</reference>
<evidence type="ECO:0000256" key="2">
    <source>
        <dbReference type="SAM" id="Phobius"/>
    </source>
</evidence>
<accession>A0ABV8NBL2</accession>